<dbReference type="SUPFAM" id="SSF53271">
    <property type="entry name" value="PRTase-like"/>
    <property type="match status" value="1"/>
</dbReference>
<reference evidence="4 5" key="1">
    <citation type="submission" date="2024-09" db="EMBL/GenBank/DDBJ databases">
        <title>Laminarin stimulates single cell rates of sulfate reduction while oxygen inhibits transcriptomic activity in coastal marine sediment.</title>
        <authorList>
            <person name="Lindsay M."/>
            <person name="Orcutt B."/>
            <person name="Emerson D."/>
            <person name="Stepanauskas R."/>
            <person name="D'Angelo T."/>
        </authorList>
    </citation>
    <scope>NUCLEOTIDE SEQUENCE [LARGE SCALE GENOMIC DNA]</scope>
    <source>
        <strain evidence="4">SAG AM-311-K15</strain>
    </source>
</reference>
<dbReference type="InterPro" id="IPR029057">
    <property type="entry name" value="PRTase-like"/>
</dbReference>
<dbReference type="EMBL" id="JBHPBY010000074">
    <property type="protein sequence ID" value="MFC1850068.1"/>
    <property type="molecule type" value="Genomic_DNA"/>
</dbReference>
<feature type="domain" description="Phosphoribosyltransferase" evidence="2">
    <location>
        <begin position="171"/>
        <end position="261"/>
    </location>
</feature>
<comment type="similarity">
    <text evidence="1">Belongs to the ComF/GntX family.</text>
</comment>
<comment type="caution">
    <text evidence="4">The sequence shown here is derived from an EMBL/GenBank/DDBJ whole genome shotgun (WGS) entry which is preliminary data.</text>
</comment>
<name>A0ABV6YV58_UNCC1</name>
<dbReference type="Proteomes" id="UP001594351">
    <property type="component" value="Unassembled WGS sequence"/>
</dbReference>
<evidence type="ECO:0000256" key="1">
    <source>
        <dbReference type="ARBA" id="ARBA00008007"/>
    </source>
</evidence>
<gene>
    <name evidence="4" type="ORF">ACFL27_07745</name>
</gene>
<sequence length="270" mass="30741">MNYSQRRLPLMFRWPRIDQHILNLIYPAVCPVCQQLSSSWKYSPLCQDCWKDITRMPTRCCSACGLPIPAYYHQGDTTADGDRDTILCYDCSQLEKIYISIRSAALYQHEGTLRAALLAFKHGRNLSLVKPLTLLLSEQFRETMALRADELVVPVPLHWSRFLYRGFNQSYLLAKALTKMLPLRLVNDALIRIRRTPPQAGNVKQRRKNVANAFKVKIKKRIKAKNILLIDDVMTTGATLTECAKVLKAAGSAEVRAFTIARVIPSGLYE</sequence>
<organism evidence="4 5">
    <name type="scientific">candidate division CSSED10-310 bacterium</name>
    <dbReference type="NCBI Taxonomy" id="2855610"/>
    <lineage>
        <taxon>Bacteria</taxon>
        <taxon>Bacteria division CSSED10-310</taxon>
    </lineage>
</organism>
<dbReference type="CDD" id="cd06223">
    <property type="entry name" value="PRTases_typeI"/>
    <property type="match status" value="1"/>
</dbReference>
<keyword evidence="5" id="KW-1185">Reference proteome</keyword>
<dbReference type="PANTHER" id="PTHR47505:SF1">
    <property type="entry name" value="DNA UTILIZATION PROTEIN YHGH"/>
    <property type="match status" value="1"/>
</dbReference>
<dbReference type="InterPro" id="IPR051910">
    <property type="entry name" value="ComF/GntX_DNA_util-trans"/>
</dbReference>
<dbReference type="InterPro" id="IPR000836">
    <property type="entry name" value="PRTase_dom"/>
</dbReference>
<dbReference type="PANTHER" id="PTHR47505">
    <property type="entry name" value="DNA UTILIZATION PROTEIN YHGH"/>
    <property type="match status" value="1"/>
</dbReference>
<evidence type="ECO:0000259" key="3">
    <source>
        <dbReference type="Pfam" id="PF18912"/>
    </source>
</evidence>
<accession>A0ABV6YV58</accession>
<dbReference type="Gene3D" id="3.40.50.2020">
    <property type="match status" value="1"/>
</dbReference>
<evidence type="ECO:0000259" key="2">
    <source>
        <dbReference type="Pfam" id="PF00156"/>
    </source>
</evidence>
<dbReference type="InterPro" id="IPR044005">
    <property type="entry name" value="DZR_2"/>
</dbReference>
<evidence type="ECO:0000313" key="5">
    <source>
        <dbReference type="Proteomes" id="UP001594351"/>
    </source>
</evidence>
<dbReference type="Pfam" id="PF18912">
    <property type="entry name" value="DZR_2"/>
    <property type="match status" value="1"/>
</dbReference>
<feature type="domain" description="Double zinc ribbon" evidence="3">
    <location>
        <begin position="21"/>
        <end position="91"/>
    </location>
</feature>
<evidence type="ECO:0000313" key="4">
    <source>
        <dbReference type="EMBL" id="MFC1850068.1"/>
    </source>
</evidence>
<protein>
    <submittedName>
        <fullName evidence="4">Double zinc ribbon domain-containing protein</fullName>
    </submittedName>
</protein>
<proteinExistence type="inferred from homology"/>
<dbReference type="Pfam" id="PF00156">
    <property type="entry name" value="Pribosyltran"/>
    <property type="match status" value="1"/>
</dbReference>